<dbReference type="RefSeq" id="WP_155201160.1">
    <property type="nucleotide sequence ID" value="NZ_WMZL01000006.1"/>
</dbReference>
<gene>
    <name evidence="5" type="ORF">GMD52_05240</name>
</gene>
<keyword evidence="3" id="KW-0812">Transmembrane</keyword>
<dbReference type="PROSITE" id="PS50022">
    <property type="entry name" value="FA58C_3"/>
    <property type="match status" value="1"/>
</dbReference>
<protein>
    <submittedName>
        <fullName evidence="5">DUF4855 domain-containing protein</fullName>
    </submittedName>
</protein>
<keyword evidence="3" id="KW-0472">Membrane</keyword>
<evidence type="ECO:0000256" key="4">
    <source>
        <dbReference type="SAM" id="SignalP"/>
    </source>
</evidence>
<dbReference type="Gene3D" id="2.60.120.260">
    <property type="entry name" value="Galactose-binding domain-like"/>
    <property type="match status" value="3"/>
</dbReference>
<keyword evidence="1" id="KW-0378">Hydrolase</keyword>
<comment type="caution">
    <text evidence="5">The sequence shown here is derived from an EMBL/GenBank/DDBJ whole genome shotgun (WGS) entry which is preliminary data.</text>
</comment>
<keyword evidence="3" id="KW-1133">Transmembrane helix</keyword>
<dbReference type="EMBL" id="WMZR01000005">
    <property type="protein sequence ID" value="MTS50946.1"/>
    <property type="molecule type" value="Genomic_DNA"/>
</dbReference>
<dbReference type="Proteomes" id="UP000449193">
    <property type="component" value="Unassembled WGS sequence"/>
</dbReference>
<feature type="compositionally biased region" description="Low complexity" evidence="2">
    <location>
        <begin position="1245"/>
        <end position="1272"/>
    </location>
</feature>
<evidence type="ECO:0000313" key="6">
    <source>
        <dbReference type="Proteomes" id="UP000449193"/>
    </source>
</evidence>
<keyword evidence="1" id="KW-0326">Glycosidase</keyword>
<feature type="signal peptide" evidence="4">
    <location>
        <begin position="1"/>
        <end position="29"/>
    </location>
</feature>
<evidence type="ECO:0000256" key="3">
    <source>
        <dbReference type="SAM" id="Phobius"/>
    </source>
</evidence>
<evidence type="ECO:0000313" key="5">
    <source>
        <dbReference type="EMBL" id="MTS50946.1"/>
    </source>
</evidence>
<evidence type="ECO:0000256" key="2">
    <source>
        <dbReference type="SAM" id="MobiDB-lite"/>
    </source>
</evidence>
<feature type="region of interest" description="Disordered" evidence="2">
    <location>
        <begin position="30"/>
        <end position="153"/>
    </location>
</feature>
<feature type="region of interest" description="Disordered" evidence="2">
    <location>
        <begin position="1245"/>
        <end position="1288"/>
    </location>
</feature>
<keyword evidence="4" id="KW-0732">Signal</keyword>
<dbReference type="InterPro" id="IPR032329">
    <property type="entry name" value="DUF4855"/>
</dbReference>
<dbReference type="InterPro" id="IPR000421">
    <property type="entry name" value="FA58C"/>
</dbReference>
<feature type="chain" id="PRO_5043781002" evidence="4">
    <location>
        <begin position="30"/>
        <end position="1327"/>
    </location>
</feature>
<evidence type="ECO:0000256" key="1">
    <source>
        <dbReference type="ARBA" id="ARBA00023295"/>
    </source>
</evidence>
<organism evidence="5 6">
    <name type="scientific">Ruthenibacterium lactatiformans</name>
    <dbReference type="NCBI Taxonomy" id="1550024"/>
    <lineage>
        <taxon>Bacteria</taxon>
        <taxon>Bacillati</taxon>
        <taxon>Bacillota</taxon>
        <taxon>Clostridia</taxon>
        <taxon>Eubacteriales</taxon>
        <taxon>Oscillospiraceae</taxon>
        <taxon>Ruthenibacterium</taxon>
    </lineage>
</organism>
<accession>A0A6I3Q7T4</accession>
<name>A0A6I3Q7T4_9FIRM</name>
<sequence length="1327" mass="140960">MRKEKIMRFFLAAVLAISMLAMPLTTAYAESVSSSSDAAPSSAVSSSTGTESFPDASSSSGAASSPDVSSSSEAASSPDVSSSSGAASSPDVSSSSGTESSPDVSSSSGAASSPDVSSSSGAASSSGASSSSETVSSDVSSSSGSADTASAATAADTVNLAQGKGNDAFTLEMEGAGTDLDPATKDTTIREKEESILNRLTDGYYGSGEILDGNWNGSGMRSHYYEAYRQIDRAITLDLGQLSHIESLSFHMQEGLGWGISAPSMVTYFLSEDGVTFHRVGRVSRFDAVKDEDPDHYYSVVENGKEVNCQSYYFTLDGLNYNARYVKVAFELTGTWAFADELEVRGTAAPSDTAETLPDTPGTDYEVVNKYAWTDQARGIQHEALAYAGHWFSSAGGALQTSQKTVEELLSMVGYVDEEGNITDKFFESVTFLSHGYTPNLDTPDDDTDYHNLIYVSSTMTSNPDAAQMCATAEDWQTYLDFLFHYGEGTGTAYNLDALNEAVALVKEATGDADYKVGVKIAFYPPILCQDAFGTLPGGTHSLNFAVSDTNPAQQALADRMEASRWYLDTVIREFKAKGYENLRLDGFYWYDEVMHYDVDPLVLETVQGVSDYVHSLENGAYQIYWIPFYQSSGFRAWKTFGFDYAIMQPNYAFDANASEQRIADTAALCKKYGLGIEMEFGGINDKYISQFRSYLTQGADDKLAYQNNSLIAWYTGTWGIAETSQNVSGTRYIYDAMHDFFSGIPTEMEKPVKNLAAAGTLTLEADNVKNTEEFNKLLQALPKLVDGNEKAGAWNDSYVKINANHAQGPFTLTADLGGIGQVERMALGSVSNPGWGIGAPDSVSYSVSQDGQTWKELGTVTYAQAEISPGSANGFETVEYVLKLDAAEKARYIRAEFGHGLDASKDPAAPYTWLGVDEFTVNGTAPLASGEGIASMGTITLESGNVLNSESFANLQNVASVLLNNGVLQTGSWANQNTLNGDYIGVLQTVAAEPFTLQISFDTVAEVQALGVDYLAWVSAGIGAPDKVTYSASLDGKSWTELGTVAQADARRYEAIATGMDAYHFVLETGAPVRVKYLKAEFERGFNTDKNTKFGWVAFDEFTVEGALTSEQPAPVFNEVDSATGIRVAAGLDTVPAGAHLKVEPVDAGDAAYASVARAFRNENVDLAAFDISLLLDGGTVQPRGVLNVAFPLPQGFDAAKTQLYHVSPEGEKELLTAKTADGLLNAELTHLSLYVLAQPKAGAESGGSSSSAPSGGTSSSSADTSSSSGTPSGGAGGASSGTAAPAPGMPRTGDAFPLVWVTVAAAACVVLLAVLVWKKHRETRA</sequence>
<reference evidence="5 6" key="1">
    <citation type="journal article" date="2019" name="Nat. Med.">
        <title>A library of human gut bacterial isolates paired with longitudinal multiomics data enables mechanistic microbiome research.</title>
        <authorList>
            <person name="Poyet M."/>
            <person name="Groussin M."/>
            <person name="Gibbons S.M."/>
            <person name="Avila-Pacheco J."/>
            <person name="Jiang X."/>
            <person name="Kearney S.M."/>
            <person name="Perrotta A.R."/>
            <person name="Berdy B."/>
            <person name="Zhao S."/>
            <person name="Lieberman T.D."/>
            <person name="Swanson P.K."/>
            <person name="Smith M."/>
            <person name="Roesemann S."/>
            <person name="Alexander J.E."/>
            <person name="Rich S.A."/>
            <person name="Livny J."/>
            <person name="Vlamakis H."/>
            <person name="Clish C."/>
            <person name="Bullock K."/>
            <person name="Deik A."/>
            <person name="Scott J."/>
            <person name="Pierce K.A."/>
            <person name="Xavier R.J."/>
            <person name="Alm E.J."/>
        </authorList>
    </citation>
    <scope>NUCLEOTIDE SEQUENCE [LARGE SCALE GENOMIC DNA]</scope>
    <source>
        <strain evidence="5 6">BIOML-A7</strain>
    </source>
</reference>
<dbReference type="Pfam" id="PF16147">
    <property type="entry name" value="DUF4855"/>
    <property type="match status" value="1"/>
</dbReference>
<dbReference type="GO" id="GO:0016798">
    <property type="term" value="F:hydrolase activity, acting on glycosyl bonds"/>
    <property type="evidence" value="ECO:0007669"/>
    <property type="project" value="UniProtKB-KW"/>
</dbReference>
<proteinExistence type="predicted"/>
<feature type="transmembrane region" description="Helical" evidence="3">
    <location>
        <begin position="1297"/>
        <end position="1319"/>
    </location>
</feature>